<dbReference type="GO" id="GO:0006508">
    <property type="term" value="P:proteolysis"/>
    <property type="evidence" value="ECO:0007669"/>
    <property type="project" value="UniProtKB-KW"/>
</dbReference>
<evidence type="ECO:0000256" key="7">
    <source>
        <dbReference type="ARBA" id="ARBA00023049"/>
    </source>
</evidence>
<name>A0A0E3T7H7_9POXV</name>
<evidence type="ECO:0000313" key="11">
    <source>
        <dbReference type="Proteomes" id="UP000136698"/>
    </source>
</evidence>
<dbReference type="GO" id="GO:0008270">
    <property type="term" value="F:zinc ion binding"/>
    <property type="evidence" value="ECO:0007669"/>
    <property type="project" value="UniProtKB-UniRule"/>
</dbReference>
<dbReference type="SUPFAM" id="SSF63411">
    <property type="entry name" value="LuxS/MPP-like metallohydrolase"/>
    <property type="match status" value="1"/>
</dbReference>
<organism evidence="10 11">
    <name type="scientific">Bovine papular stomatitis virus</name>
    <dbReference type="NCBI Taxonomy" id="129727"/>
    <lineage>
        <taxon>Viruses</taxon>
        <taxon>Varidnaviria</taxon>
        <taxon>Bamfordvirae</taxon>
        <taxon>Nucleocytoviricota</taxon>
        <taxon>Pokkesviricetes</taxon>
        <taxon>Chitovirales</taxon>
        <taxon>Poxviridae</taxon>
        <taxon>Chordopoxvirinae</taxon>
        <taxon>Parapoxvirus</taxon>
        <taxon>Parapoxvirus bovinestomatitis</taxon>
    </lineage>
</organism>
<dbReference type="InterPro" id="IPR011249">
    <property type="entry name" value="Metalloenz_LuxS/M16"/>
</dbReference>
<keyword evidence="5 8" id="KW-0378">Hydrolase</keyword>
<comment type="cofactor">
    <cofactor evidence="1 8">
        <name>Zn(2+)</name>
        <dbReference type="ChEBI" id="CHEBI:29105"/>
    </cofactor>
</comment>
<reference evidence="11 12" key="1">
    <citation type="journal article" date="2015" name="Arch. Virol.">
        <title>Coinfection with multiple strains of bovine papular stomatitis virus.</title>
        <authorList>
            <person name="Huang T."/>
            <person name="Tulman E.R."/>
            <person name="Diel D.G."/>
            <person name="Khatiwada S."/>
            <person name="Sims W."/>
            <person name="Edwards J.F."/>
            <person name="Wen X."/>
            <person name="Kutish G.F."/>
            <person name="Rock D.L."/>
            <person name="Delhon G."/>
        </authorList>
    </citation>
    <scope>NUCLEOTIDE SEQUENCE [LARGE SCALE GENOMIC DNA]</scope>
    <source>
        <strain evidence="9">BV-TX09c15</strain>
        <strain evidence="10">BV-TX09c5</strain>
    </source>
</reference>
<dbReference type="Proteomes" id="UP000152300">
    <property type="component" value="Segment"/>
</dbReference>
<evidence type="ECO:0000256" key="5">
    <source>
        <dbReference type="ARBA" id="ARBA00022801"/>
    </source>
</evidence>
<evidence type="ECO:0000256" key="3">
    <source>
        <dbReference type="ARBA" id="ARBA00022670"/>
    </source>
</evidence>
<dbReference type="InterPro" id="IPR005072">
    <property type="entry name" value="Peptidase_M44"/>
</dbReference>
<evidence type="ECO:0000256" key="4">
    <source>
        <dbReference type="ARBA" id="ARBA00022723"/>
    </source>
</evidence>
<keyword evidence="7 8" id="KW-0482">Metalloprotease</keyword>
<keyword evidence="4 8" id="KW-0479">Metal-binding</keyword>
<dbReference type="Proteomes" id="UP000136698">
    <property type="component" value="Segment"/>
</dbReference>
<dbReference type="EMBL" id="KM875470">
    <property type="protein sequence ID" value="AKC03206.1"/>
    <property type="molecule type" value="Genomic_DNA"/>
</dbReference>
<dbReference type="PIRSF" id="PIRSF015679">
    <property type="entry name" value="Peptidase_M44"/>
    <property type="match status" value="1"/>
</dbReference>
<accession>A0A0E3T7H7</accession>
<gene>
    <name evidence="9" type="ORF">BVTX09c15_037</name>
    <name evidence="10" type="ORF">BVTX09c5_037</name>
</gene>
<protein>
    <recommendedName>
        <fullName evidence="8">Metalloendopeptidase</fullName>
        <ecNumber evidence="8">3.4.24.-</ecNumber>
    </recommendedName>
</protein>
<keyword evidence="6 8" id="KW-0862">Zinc</keyword>
<comment type="similarity">
    <text evidence="2 8">Belongs to the peptidase M44 family.</text>
</comment>
<dbReference type="GO" id="GO:0019058">
    <property type="term" value="P:viral life cycle"/>
    <property type="evidence" value="ECO:0007669"/>
    <property type="project" value="UniProtKB-UniRule"/>
</dbReference>
<dbReference type="EMBL" id="KM875471">
    <property type="protein sequence ID" value="AKC03335.1"/>
    <property type="molecule type" value="Genomic_DNA"/>
</dbReference>
<dbReference type="EC" id="3.4.24.-" evidence="8"/>
<evidence type="ECO:0000256" key="2">
    <source>
        <dbReference type="ARBA" id="ARBA00007580"/>
    </source>
</evidence>
<evidence type="ECO:0000256" key="8">
    <source>
        <dbReference type="PIRNR" id="PIRNR015679"/>
    </source>
</evidence>
<dbReference type="Pfam" id="PF03410">
    <property type="entry name" value="Peptidase_M44"/>
    <property type="match status" value="1"/>
</dbReference>
<dbReference type="GO" id="GO:0004222">
    <property type="term" value="F:metalloendopeptidase activity"/>
    <property type="evidence" value="ECO:0007669"/>
    <property type="project" value="UniProtKB-UniRule"/>
</dbReference>
<evidence type="ECO:0000256" key="1">
    <source>
        <dbReference type="ARBA" id="ARBA00001947"/>
    </source>
</evidence>
<evidence type="ECO:0000313" key="9">
    <source>
        <dbReference type="EMBL" id="AKC03206.1"/>
    </source>
</evidence>
<sequence length="602" mass="68049">MIVLGNGVRVFLRPSMKRDIYLGISNFGFGRDVGDVLGLAHLLEHVLISFDHRRFLANASTARNFMSFWCKSLRGRPMDAVRELASWFFEDGRLRTCFDGVDVRAFAKELENEYYFRNEVLHCFDVLTFLGGGDLYNGGRFDDLVAATDIRERMAARMRSIAGPSIVVFLRQGSAPAVELLNATFGTLPRTPDVICPRAVVGVGGKAVMMATPFYSVLVRVDATLDNALAVMALRETYHLFDYETMGEDLYVVLSFVDETDYDGLLRGIKDLPLETAPDARLAVDSDDHAMNAYLNFPWMSHDLLDYEDYFRDNAERLVAGLKRDILAAVAERDCVALYPGFTSSIFNAQDAQRHRVMMLDLHQDQDGRPLHRGHGDACPVRLMRKTPAGGNVVVRLGDADLLRFVTLATAVHPETRVRRTHEGIRFQHRLSAEDMDAIMESEVFMKFSKSRPAAAYQYMFLDFFASERSMEDILENRTTARRGGCMPHLVFDRRTRYDVVACSSFVCGVVKGRALRKERLHELMWRMKRLGIIYSLDHTPLKSPCTFYVFAFSLSPEETFRCISKCPGVTSYCLVVARRGAADDFSALTKKVVLRMGPPTR</sequence>
<evidence type="ECO:0000313" key="10">
    <source>
        <dbReference type="EMBL" id="AKC03335.1"/>
    </source>
</evidence>
<proteinExistence type="inferred from homology"/>
<evidence type="ECO:0000313" key="12">
    <source>
        <dbReference type="Proteomes" id="UP000152300"/>
    </source>
</evidence>
<evidence type="ECO:0000256" key="6">
    <source>
        <dbReference type="ARBA" id="ARBA00022833"/>
    </source>
</evidence>
<keyword evidence="3 8" id="KW-0645">Protease</keyword>